<keyword evidence="4" id="KW-1185">Reference proteome</keyword>
<protein>
    <submittedName>
        <fullName evidence="3">NAD-dependent epimerase/dehydratase</fullName>
    </submittedName>
</protein>
<dbReference type="PANTHER" id="PTHR43000">
    <property type="entry name" value="DTDP-D-GLUCOSE 4,6-DEHYDRATASE-RELATED"/>
    <property type="match status" value="1"/>
</dbReference>
<organism evidence="3 4">
    <name type="scientific">Ktedonobacter racemifer DSM 44963</name>
    <dbReference type="NCBI Taxonomy" id="485913"/>
    <lineage>
        <taxon>Bacteria</taxon>
        <taxon>Bacillati</taxon>
        <taxon>Chloroflexota</taxon>
        <taxon>Ktedonobacteria</taxon>
        <taxon>Ktedonobacterales</taxon>
        <taxon>Ktedonobacteraceae</taxon>
        <taxon>Ktedonobacter</taxon>
    </lineage>
</organism>
<dbReference type="EMBL" id="ADVG01000003">
    <property type="protein sequence ID" value="EFH84119.1"/>
    <property type="molecule type" value="Genomic_DNA"/>
</dbReference>
<dbReference type="Proteomes" id="UP000004508">
    <property type="component" value="Unassembled WGS sequence"/>
</dbReference>
<gene>
    <name evidence="3" type="ORF">Krac_5139</name>
</gene>
<dbReference type="STRING" id="485913.Krac_5139"/>
<dbReference type="Gene3D" id="3.40.50.720">
    <property type="entry name" value="NAD(P)-binding Rossmann-like Domain"/>
    <property type="match status" value="1"/>
</dbReference>
<evidence type="ECO:0000259" key="2">
    <source>
        <dbReference type="Pfam" id="PF01370"/>
    </source>
</evidence>
<name>D6TUQ1_KTERA</name>
<evidence type="ECO:0000256" key="1">
    <source>
        <dbReference type="ARBA" id="ARBA00007637"/>
    </source>
</evidence>
<dbReference type="SUPFAM" id="SSF51735">
    <property type="entry name" value="NAD(P)-binding Rossmann-fold domains"/>
    <property type="match status" value="1"/>
</dbReference>
<dbReference type="CDD" id="cd08946">
    <property type="entry name" value="SDR_e"/>
    <property type="match status" value="1"/>
</dbReference>
<comment type="caution">
    <text evidence="3">The sequence shown here is derived from an EMBL/GenBank/DDBJ whole genome shotgun (WGS) entry which is preliminary data.</text>
</comment>
<reference evidence="3 4" key="1">
    <citation type="journal article" date="2011" name="Stand. Genomic Sci.">
        <title>Non-contiguous finished genome sequence and contextual data of the filamentous soil bacterium Ktedonobacter racemifer type strain (SOSP1-21).</title>
        <authorList>
            <person name="Chang Y.J."/>
            <person name="Land M."/>
            <person name="Hauser L."/>
            <person name="Chertkov O."/>
            <person name="Del Rio T.G."/>
            <person name="Nolan M."/>
            <person name="Copeland A."/>
            <person name="Tice H."/>
            <person name="Cheng J.F."/>
            <person name="Lucas S."/>
            <person name="Han C."/>
            <person name="Goodwin L."/>
            <person name="Pitluck S."/>
            <person name="Ivanova N."/>
            <person name="Ovchinikova G."/>
            <person name="Pati A."/>
            <person name="Chen A."/>
            <person name="Palaniappan K."/>
            <person name="Mavromatis K."/>
            <person name="Liolios K."/>
            <person name="Brettin T."/>
            <person name="Fiebig A."/>
            <person name="Rohde M."/>
            <person name="Abt B."/>
            <person name="Goker M."/>
            <person name="Detter J.C."/>
            <person name="Woyke T."/>
            <person name="Bristow J."/>
            <person name="Eisen J.A."/>
            <person name="Markowitz V."/>
            <person name="Hugenholtz P."/>
            <person name="Kyrpides N.C."/>
            <person name="Klenk H.P."/>
            <person name="Lapidus A."/>
        </authorList>
    </citation>
    <scope>NUCLEOTIDE SEQUENCE [LARGE SCALE GENOMIC DNA]</scope>
    <source>
        <strain evidence="4">DSM 44963</strain>
    </source>
</reference>
<dbReference type="InParanoid" id="D6TUQ1"/>
<evidence type="ECO:0000313" key="3">
    <source>
        <dbReference type="EMBL" id="EFH84119.1"/>
    </source>
</evidence>
<dbReference type="InterPro" id="IPR001509">
    <property type="entry name" value="Epimerase_deHydtase"/>
</dbReference>
<dbReference type="eggNOG" id="COG0451">
    <property type="taxonomic scope" value="Bacteria"/>
</dbReference>
<feature type="domain" description="NAD-dependent epimerase/dehydratase" evidence="2">
    <location>
        <begin position="3"/>
        <end position="165"/>
    </location>
</feature>
<dbReference type="OrthoDB" id="142826at2"/>
<dbReference type="AlphaFoldDB" id="D6TUQ1"/>
<evidence type="ECO:0000313" key="4">
    <source>
        <dbReference type="Proteomes" id="UP000004508"/>
    </source>
</evidence>
<comment type="similarity">
    <text evidence="1">Belongs to the NAD(P)-dependent epimerase/dehydratase family.</text>
</comment>
<accession>D6TUQ1</accession>
<dbReference type="InterPro" id="IPR036291">
    <property type="entry name" value="NAD(P)-bd_dom_sf"/>
</dbReference>
<dbReference type="Pfam" id="PF01370">
    <property type="entry name" value="Epimerase"/>
    <property type="match status" value="1"/>
</dbReference>
<proteinExistence type="inferred from homology"/>
<dbReference type="RefSeq" id="WP_007915364.1">
    <property type="nucleotide sequence ID" value="NZ_ADVG01000003.1"/>
</dbReference>
<sequence length="277" mass="31634">MRILITGSSGQLGTEIARQLSSQHDIVGIDRVEGAWTHHRVNIVDREAVRNLMKGIDAVIHIASLHAPHLATISKQAFIDVNITGTLNLLEAATDERIRRFVYTSTTSLYGFALIPHEQAVWVTEELTPQPRDIYDITKKAAEELCQHFARAYGLPTICLRTSRFFPEAIPLMAFYRLYRGVDVRDVARAHVLAVTNQEILFDVFNISAQSPFKPDDLPALLYDAPSVIRSKFPEALSIFTQQRWTLPRSIDRVYVIERACRQLGYQPRHNFQEYFQ</sequence>